<evidence type="ECO:0000256" key="3">
    <source>
        <dbReference type="ARBA" id="ARBA00023237"/>
    </source>
</evidence>
<keyword evidence="8" id="KW-1185">Reference proteome</keyword>
<keyword evidence="3" id="KW-0998">Cell outer membrane</keyword>
<dbReference type="Gene3D" id="2.40.170.20">
    <property type="entry name" value="TonB-dependent receptor, beta-barrel domain"/>
    <property type="match status" value="1"/>
</dbReference>
<evidence type="ECO:0000256" key="2">
    <source>
        <dbReference type="ARBA" id="ARBA00023136"/>
    </source>
</evidence>
<evidence type="ECO:0000259" key="5">
    <source>
        <dbReference type="Pfam" id="PF07715"/>
    </source>
</evidence>
<dbReference type="InterPro" id="IPR008969">
    <property type="entry name" value="CarboxyPept-like_regulatory"/>
</dbReference>
<dbReference type="PANTHER" id="PTHR40980:SF4">
    <property type="entry name" value="TONB-DEPENDENT RECEPTOR-LIKE BETA-BARREL DOMAIN-CONTAINING PROTEIN"/>
    <property type="match status" value="1"/>
</dbReference>
<dbReference type="Gene3D" id="2.170.130.10">
    <property type="entry name" value="TonB-dependent receptor, plug domain"/>
    <property type="match status" value="1"/>
</dbReference>
<dbReference type="PANTHER" id="PTHR40980">
    <property type="entry name" value="PLUG DOMAIN-CONTAINING PROTEIN"/>
    <property type="match status" value="1"/>
</dbReference>
<keyword evidence="2" id="KW-0472">Membrane</keyword>
<dbReference type="RefSeq" id="WP_137339332.1">
    <property type="nucleotide sequence ID" value="NZ_SZVO01000003.1"/>
</dbReference>
<comment type="subcellular location">
    <subcellularLocation>
        <location evidence="1">Cell outer membrane</location>
    </subcellularLocation>
</comment>
<organism evidence="7 8">
    <name type="scientific">Dyadobacter frigoris</name>
    <dbReference type="NCBI Taxonomy" id="2576211"/>
    <lineage>
        <taxon>Bacteria</taxon>
        <taxon>Pseudomonadati</taxon>
        <taxon>Bacteroidota</taxon>
        <taxon>Cytophagia</taxon>
        <taxon>Cytophagales</taxon>
        <taxon>Spirosomataceae</taxon>
        <taxon>Dyadobacter</taxon>
    </lineage>
</organism>
<dbReference type="GO" id="GO:0009279">
    <property type="term" value="C:cell outer membrane"/>
    <property type="evidence" value="ECO:0007669"/>
    <property type="project" value="UniProtKB-SubCell"/>
</dbReference>
<dbReference type="InterPro" id="IPR036942">
    <property type="entry name" value="Beta-barrel_TonB_sf"/>
</dbReference>
<feature type="domain" description="TonB-dependent receptor plug" evidence="5">
    <location>
        <begin position="153"/>
        <end position="239"/>
    </location>
</feature>
<evidence type="ECO:0000313" key="8">
    <source>
        <dbReference type="Proteomes" id="UP000304900"/>
    </source>
</evidence>
<feature type="domain" description="Outer membrane protein beta-barrel" evidence="6">
    <location>
        <begin position="393"/>
        <end position="797"/>
    </location>
</feature>
<name>A0A4U6DDS4_9BACT</name>
<dbReference type="InterPro" id="IPR041700">
    <property type="entry name" value="OMP_b-brl_3"/>
</dbReference>
<feature type="chain" id="PRO_5020593935" evidence="4">
    <location>
        <begin position="26"/>
        <end position="824"/>
    </location>
</feature>
<dbReference type="Pfam" id="PF13715">
    <property type="entry name" value="CarbopepD_reg_2"/>
    <property type="match status" value="1"/>
</dbReference>
<evidence type="ECO:0000256" key="1">
    <source>
        <dbReference type="ARBA" id="ARBA00004442"/>
    </source>
</evidence>
<dbReference type="InterPro" id="IPR037066">
    <property type="entry name" value="Plug_dom_sf"/>
</dbReference>
<feature type="signal peptide" evidence="4">
    <location>
        <begin position="1"/>
        <end position="25"/>
    </location>
</feature>
<keyword evidence="4" id="KW-0732">Signal</keyword>
<dbReference type="Gene3D" id="2.60.40.1120">
    <property type="entry name" value="Carboxypeptidase-like, regulatory domain"/>
    <property type="match status" value="1"/>
</dbReference>
<dbReference type="InterPro" id="IPR012910">
    <property type="entry name" value="Plug_dom"/>
</dbReference>
<protein>
    <submittedName>
        <fullName evidence="7">TonB-dependent receptor</fullName>
    </submittedName>
</protein>
<proteinExistence type="predicted"/>
<dbReference type="SUPFAM" id="SSF56935">
    <property type="entry name" value="Porins"/>
    <property type="match status" value="1"/>
</dbReference>
<dbReference type="Pfam" id="PF07715">
    <property type="entry name" value="Plug"/>
    <property type="match status" value="1"/>
</dbReference>
<comment type="caution">
    <text evidence="7">The sequence shown here is derived from an EMBL/GenBank/DDBJ whole genome shotgun (WGS) entry which is preliminary data.</text>
</comment>
<sequence>MKIHQTLIMIICLLVGSQATCLAQATVKPDVKITEKGLGKIAGNVVDSISANPVEYVTVALFKMPDLIKPVNGAMSDDKGKFTLSELVTGSYAIKISSMGYQEKWITAPKVDDNTVALKNVKLSSSARLLNEVSVTGQASLIEEKVDRLVYNAEKDLTAKGGDATEILRNVPLLSVDLDGNVSLRGSQNIRVLINNKPSTILAASIADALKQIPADQIKSVEVITSPSAKYDAEGSGGIINIITKKNNIEGMSLTIDSGIGNRASTLGLSGSYRKRKFGINLNGSGRAIYNKAIYDFTQHTILTDITTNQYSNAKHLGGFGNYALGLDYDLKKNESLSAGVRFGTRGFSRKQDMSVSQQVGNAAPTLSGRDIDSKDFANSVDVNLDYIKIIRPQTELSISTLYSRADLTNNSDASLFSASRQLQGTQKNDNKSNNQEATIQADYTTPINKFQLLEFGAKGIFRSVKSNYSYSFSQAVTSPENLDITGGNLEYGQNVGAAYLSYMLTTRSKWTVKAGARYELTAIDASTRKTGKINIPTYQNLVPSIAISKAAGPFTFKGGYNRRIQRPGIQQLNPNINIVNPQNLMTGNPQLRPELTDNYELSSSGPVGKFYINAAVFTRQTARAISQVRIPIDSIEGATLTTYRNIGKQHDYGANLYVSWQILPVWSVNGSIDAYYSILNGVSAGRDGANIAVTNHGWYANKRFMTQISLPNNWKVQANGMFNGKALQLQGRMGGYMLYSFGFRKDFKGNKGSLGITGDNIFSKSIKVSGDFSSPLFVQTTRNQLINRGVRLTFSYKIGKIGTDVKRKTKGIKNTDVKEGEGN</sequence>
<dbReference type="EMBL" id="SZVO01000003">
    <property type="protein sequence ID" value="TKT92604.1"/>
    <property type="molecule type" value="Genomic_DNA"/>
</dbReference>
<dbReference type="Proteomes" id="UP000304900">
    <property type="component" value="Unassembled WGS sequence"/>
</dbReference>
<accession>A0A4U6DDS4</accession>
<dbReference type="OrthoDB" id="905812at2"/>
<dbReference type="Pfam" id="PF14905">
    <property type="entry name" value="OMP_b-brl_3"/>
    <property type="match status" value="1"/>
</dbReference>
<evidence type="ECO:0000259" key="6">
    <source>
        <dbReference type="Pfam" id="PF14905"/>
    </source>
</evidence>
<dbReference type="SUPFAM" id="SSF49464">
    <property type="entry name" value="Carboxypeptidase regulatory domain-like"/>
    <property type="match status" value="1"/>
</dbReference>
<keyword evidence="7" id="KW-0675">Receptor</keyword>
<evidence type="ECO:0000313" key="7">
    <source>
        <dbReference type="EMBL" id="TKT92604.1"/>
    </source>
</evidence>
<evidence type="ECO:0000256" key="4">
    <source>
        <dbReference type="SAM" id="SignalP"/>
    </source>
</evidence>
<gene>
    <name evidence="7" type="ORF">FDK13_07215</name>
</gene>
<dbReference type="AlphaFoldDB" id="A0A4U6DDS4"/>
<reference evidence="7 8" key="1">
    <citation type="submission" date="2019-05" db="EMBL/GenBank/DDBJ databases">
        <title>Dyadobacter AR-3-8 sp. nov., isolated from arctic soil.</title>
        <authorList>
            <person name="Chaudhary D.K."/>
        </authorList>
    </citation>
    <scope>NUCLEOTIDE SEQUENCE [LARGE SCALE GENOMIC DNA]</scope>
    <source>
        <strain evidence="7 8">AR-3-8</strain>
    </source>
</reference>